<feature type="domain" description="Fluoroacetyl-CoA-specific thioesterase-like" evidence="2">
    <location>
        <begin position="16"/>
        <end position="121"/>
    </location>
</feature>
<dbReference type="PANTHER" id="PTHR36934:SF1">
    <property type="entry name" value="THIOESTERASE DOMAIN-CONTAINING PROTEIN"/>
    <property type="match status" value="1"/>
</dbReference>
<dbReference type="EMBL" id="WQLB01000010">
    <property type="protein sequence ID" value="MVN86965.1"/>
    <property type="molecule type" value="Genomic_DNA"/>
</dbReference>
<feature type="active site" evidence="1">
    <location>
        <position position="70"/>
    </location>
</feature>
<evidence type="ECO:0000313" key="4">
    <source>
        <dbReference type="Proteomes" id="UP000483286"/>
    </source>
</evidence>
<dbReference type="PANTHER" id="PTHR36934">
    <property type="entry name" value="BLR0278 PROTEIN"/>
    <property type="match status" value="1"/>
</dbReference>
<evidence type="ECO:0000256" key="1">
    <source>
        <dbReference type="PIRSR" id="PIRSR014972-1"/>
    </source>
</evidence>
<comment type="caution">
    <text evidence="3">The sequence shown here is derived from an EMBL/GenBank/DDBJ whole genome shotgun (WGS) entry which is preliminary data.</text>
</comment>
<reference evidence="3 4" key="1">
    <citation type="submission" date="2019-12" db="EMBL/GenBank/DDBJ databases">
        <title>Deinococcus sp. HMF7620 Genome sequencing and assembly.</title>
        <authorList>
            <person name="Kang H."/>
            <person name="Kim H."/>
            <person name="Joh K."/>
        </authorList>
    </citation>
    <scope>NUCLEOTIDE SEQUENCE [LARGE SCALE GENOMIC DNA]</scope>
    <source>
        <strain evidence="3 4">HMF7620</strain>
    </source>
</reference>
<dbReference type="InterPro" id="IPR054485">
    <property type="entry name" value="FlK-like_dom"/>
</dbReference>
<evidence type="ECO:0000313" key="3">
    <source>
        <dbReference type="EMBL" id="MVN86965.1"/>
    </source>
</evidence>
<dbReference type="Pfam" id="PF22636">
    <property type="entry name" value="FlK"/>
    <property type="match status" value="1"/>
</dbReference>
<feature type="active site" evidence="1">
    <location>
        <position position="44"/>
    </location>
</feature>
<gene>
    <name evidence="3" type="ORF">GO986_09325</name>
</gene>
<feature type="active site" evidence="1">
    <location>
        <position position="36"/>
    </location>
</feature>
<organism evidence="3 4">
    <name type="scientific">Deinococcus arboris</name>
    <dbReference type="NCBI Taxonomy" id="2682977"/>
    <lineage>
        <taxon>Bacteria</taxon>
        <taxon>Thermotogati</taxon>
        <taxon>Deinococcota</taxon>
        <taxon>Deinococci</taxon>
        <taxon>Deinococcales</taxon>
        <taxon>Deinococcaceae</taxon>
        <taxon>Deinococcus</taxon>
    </lineage>
</organism>
<proteinExistence type="predicted"/>
<evidence type="ECO:0000259" key="2">
    <source>
        <dbReference type="Pfam" id="PF22636"/>
    </source>
</evidence>
<dbReference type="InterPro" id="IPR029069">
    <property type="entry name" value="HotDog_dom_sf"/>
</dbReference>
<dbReference type="Proteomes" id="UP000483286">
    <property type="component" value="Unassembled WGS sequence"/>
</dbReference>
<keyword evidence="4" id="KW-1185">Reference proteome</keyword>
<sequence length="152" mass="16540">MRPIPGGFTQTLTVRVTNEMTVDFGELGRVHPVYATYWMAKHFEEAGRKIILPFLEEGEGGIGMQVEVVHTASALPGMTVTVTATFQRQEGRRIYASMVAVNELGDEIGRGTSLQAVLPQERIDAGFEGLRERWAAHQAGGTDPVSGPEAAR</sequence>
<dbReference type="AlphaFoldDB" id="A0A7C9M672"/>
<protein>
    <submittedName>
        <fullName evidence="3">Thioesterase</fullName>
    </submittedName>
</protein>
<dbReference type="Gene3D" id="3.10.129.10">
    <property type="entry name" value="Hotdog Thioesterase"/>
    <property type="match status" value="1"/>
</dbReference>
<accession>A0A7C9M672</accession>
<dbReference type="SUPFAM" id="SSF54637">
    <property type="entry name" value="Thioesterase/thiol ester dehydrase-isomerase"/>
    <property type="match status" value="1"/>
</dbReference>
<dbReference type="InterPro" id="IPR025540">
    <property type="entry name" value="FlK"/>
</dbReference>
<dbReference type="PIRSF" id="PIRSF014972">
    <property type="entry name" value="FlK"/>
    <property type="match status" value="1"/>
</dbReference>
<dbReference type="RefSeq" id="WP_157459022.1">
    <property type="nucleotide sequence ID" value="NZ_WQLB01000010.1"/>
</dbReference>
<name>A0A7C9M672_9DEIO</name>